<accession>A0A6A6E7P4</accession>
<keyword evidence="2" id="KW-1185">Reference proteome</keyword>
<evidence type="ECO:0000313" key="1">
    <source>
        <dbReference type="EMBL" id="KAF2187153.1"/>
    </source>
</evidence>
<dbReference type="EMBL" id="ML994628">
    <property type="protein sequence ID" value="KAF2187153.1"/>
    <property type="molecule type" value="Genomic_DNA"/>
</dbReference>
<dbReference type="Proteomes" id="UP000800200">
    <property type="component" value="Unassembled WGS sequence"/>
</dbReference>
<dbReference type="AlphaFoldDB" id="A0A6A6E7P4"/>
<dbReference type="OrthoDB" id="2157530at2759"/>
<evidence type="ECO:0000313" key="2">
    <source>
        <dbReference type="Proteomes" id="UP000800200"/>
    </source>
</evidence>
<gene>
    <name evidence="1" type="ORF">K469DRAFT_524217</name>
</gene>
<feature type="non-terminal residue" evidence="1">
    <location>
        <position position="1"/>
    </location>
</feature>
<protein>
    <submittedName>
        <fullName evidence="1">Uncharacterized protein</fullName>
    </submittedName>
</protein>
<dbReference type="Pfam" id="PF26639">
    <property type="entry name" value="Het-6_barrel"/>
    <property type="match status" value="1"/>
</dbReference>
<organism evidence="1 2">
    <name type="scientific">Zopfia rhizophila CBS 207.26</name>
    <dbReference type="NCBI Taxonomy" id="1314779"/>
    <lineage>
        <taxon>Eukaryota</taxon>
        <taxon>Fungi</taxon>
        <taxon>Dikarya</taxon>
        <taxon>Ascomycota</taxon>
        <taxon>Pezizomycotina</taxon>
        <taxon>Dothideomycetes</taxon>
        <taxon>Dothideomycetes incertae sedis</taxon>
        <taxon>Zopfiaceae</taxon>
        <taxon>Zopfia</taxon>
    </lineage>
</organism>
<proteinExistence type="predicted"/>
<name>A0A6A6E7P4_9PEZI</name>
<feature type="non-terminal residue" evidence="1">
    <location>
        <position position="82"/>
    </location>
</feature>
<sequence length="82" mass="8891">GFSLTAAGRRLFLTRQGEIGFGPPEMKPGDCVYILHGGNMPSIIRSTRAEMDHTGSVDGRKQEPVYGILIGDCYLDGVMFGE</sequence>
<reference evidence="1" key="1">
    <citation type="journal article" date="2020" name="Stud. Mycol.">
        <title>101 Dothideomycetes genomes: a test case for predicting lifestyles and emergence of pathogens.</title>
        <authorList>
            <person name="Haridas S."/>
            <person name="Albert R."/>
            <person name="Binder M."/>
            <person name="Bloem J."/>
            <person name="Labutti K."/>
            <person name="Salamov A."/>
            <person name="Andreopoulos B."/>
            <person name="Baker S."/>
            <person name="Barry K."/>
            <person name="Bills G."/>
            <person name="Bluhm B."/>
            <person name="Cannon C."/>
            <person name="Castanera R."/>
            <person name="Culley D."/>
            <person name="Daum C."/>
            <person name="Ezra D."/>
            <person name="Gonzalez J."/>
            <person name="Henrissat B."/>
            <person name="Kuo A."/>
            <person name="Liang C."/>
            <person name="Lipzen A."/>
            <person name="Lutzoni F."/>
            <person name="Magnuson J."/>
            <person name="Mondo S."/>
            <person name="Nolan M."/>
            <person name="Ohm R."/>
            <person name="Pangilinan J."/>
            <person name="Park H.-J."/>
            <person name="Ramirez L."/>
            <person name="Alfaro M."/>
            <person name="Sun H."/>
            <person name="Tritt A."/>
            <person name="Yoshinaga Y."/>
            <person name="Zwiers L.-H."/>
            <person name="Turgeon B."/>
            <person name="Goodwin S."/>
            <person name="Spatafora J."/>
            <person name="Crous P."/>
            <person name="Grigoriev I."/>
        </authorList>
    </citation>
    <scope>NUCLEOTIDE SEQUENCE</scope>
    <source>
        <strain evidence="1">CBS 207.26</strain>
    </source>
</reference>